<keyword evidence="8" id="KW-1185">Reference proteome</keyword>
<dbReference type="InterPro" id="IPR035587">
    <property type="entry name" value="DUS-like_FMN-bd"/>
</dbReference>
<evidence type="ECO:0000313" key="7">
    <source>
        <dbReference type="EMBL" id="CAF1027287.1"/>
    </source>
</evidence>
<dbReference type="PROSITE" id="PS01136">
    <property type="entry name" value="UPF0034"/>
    <property type="match status" value="1"/>
</dbReference>
<dbReference type="CDD" id="cd19871">
    <property type="entry name" value="DSRM_DUS2L"/>
    <property type="match status" value="1"/>
</dbReference>
<dbReference type="GO" id="GO:0050660">
    <property type="term" value="F:flavin adenine dinucleotide binding"/>
    <property type="evidence" value="ECO:0007669"/>
    <property type="project" value="InterPro"/>
</dbReference>
<evidence type="ECO:0000256" key="2">
    <source>
        <dbReference type="ARBA" id="ARBA00022630"/>
    </source>
</evidence>
<feature type="domain" description="DRBM" evidence="6">
    <location>
        <begin position="369"/>
        <end position="434"/>
    </location>
</feature>
<protein>
    <recommendedName>
        <fullName evidence="6">DRBM domain-containing protein</fullName>
    </recommendedName>
</protein>
<evidence type="ECO:0000259" key="6">
    <source>
        <dbReference type="SMART" id="SM00358"/>
    </source>
</evidence>
<comment type="caution">
    <text evidence="7">The sequence shown here is derived from an EMBL/GenBank/DDBJ whole genome shotgun (WGS) entry which is preliminary data.</text>
</comment>
<dbReference type="AlphaFoldDB" id="A0A814IWJ1"/>
<accession>A0A814IWJ1</accession>
<dbReference type="SUPFAM" id="SSF54768">
    <property type="entry name" value="dsRNA-binding domain-like"/>
    <property type="match status" value="1"/>
</dbReference>
<dbReference type="SMART" id="SM00358">
    <property type="entry name" value="DSRM"/>
    <property type="match status" value="1"/>
</dbReference>
<sequence>MDYSNKKICGPMVRCSTLAFRLLALEYGADLVYSEEIIDYKMINAKRNYNELFKTIDFTVDGTEKPLFQTSEKEKGKVIFQIGTNNADRALKACKLVENDVAGIDVNMGCPKEFSVQGGMGAALLKKPDQVKEILTTLVNGLSIPVTCKIRCLHTLEETLELCKLIESCGVKAIAVHGRFQEERSRMPNHDDFIREITKTVQIPIIANGGSNDIKNDEDIEKFRVNCNASSVMVARAAMWNSSIFRKEGTLPLDDVIKRFLQISIEVDNYFFSTKYAVQQMLHEELSSVRGAAVLGSLAGEEIYQIFGMLDQYNDLQQRKEDFFRFSALKRKTEEAENDEHKKVKENEKLIVRHAKYSKKDFREGVYTPKSILNAYTIQNKLPKPIYRTEEKLPEKVYKSTLEYNDFFYTTPYWEPNKKHTEQAAAMVCLESLGISYKHEDQKKKN</sequence>
<dbReference type="GO" id="GO:0005737">
    <property type="term" value="C:cytoplasm"/>
    <property type="evidence" value="ECO:0007669"/>
    <property type="project" value="TreeGrafter"/>
</dbReference>
<evidence type="ECO:0000256" key="1">
    <source>
        <dbReference type="ARBA" id="ARBA00001917"/>
    </source>
</evidence>
<evidence type="ECO:0000256" key="4">
    <source>
        <dbReference type="ARBA" id="ARBA00022694"/>
    </source>
</evidence>
<organism evidence="7 8">
    <name type="scientific">Brachionus calyciflorus</name>
    <dbReference type="NCBI Taxonomy" id="104777"/>
    <lineage>
        <taxon>Eukaryota</taxon>
        <taxon>Metazoa</taxon>
        <taxon>Spiralia</taxon>
        <taxon>Gnathifera</taxon>
        <taxon>Rotifera</taxon>
        <taxon>Eurotatoria</taxon>
        <taxon>Monogononta</taxon>
        <taxon>Pseudotrocha</taxon>
        <taxon>Ploima</taxon>
        <taxon>Brachionidae</taxon>
        <taxon>Brachionus</taxon>
    </lineage>
</organism>
<dbReference type="InterPro" id="IPR052582">
    <property type="entry name" value="tRNA-DUS-like"/>
</dbReference>
<keyword evidence="3" id="KW-0288">FMN</keyword>
<dbReference type="GO" id="GO:0017150">
    <property type="term" value="F:tRNA dihydrouridine synthase activity"/>
    <property type="evidence" value="ECO:0007669"/>
    <property type="project" value="InterPro"/>
</dbReference>
<dbReference type="InterPro" id="IPR018517">
    <property type="entry name" value="tRNA_hU_synthase_CS"/>
</dbReference>
<dbReference type="CDD" id="cd02801">
    <property type="entry name" value="DUS_like_FMN"/>
    <property type="match status" value="1"/>
</dbReference>
<dbReference type="GO" id="GO:0000049">
    <property type="term" value="F:tRNA binding"/>
    <property type="evidence" value="ECO:0007669"/>
    <property type="project" value="InterPro"/>
</dbReference>
<dbReference type="EMBL" id="CAJNOC010004598">
    <property type="protein sequence ID" value="CAF1027287.1"/>
    <property type="molecule type" value="Genomic_DNA"/>
</dbReference>
<dbReference type="OrthoDB" id="10262250at2759"/>
<evidence type="ECO:0000313" key="8">
    <source>
        <dbReference type="Proteomes" id="UP000663879"/>
    </source>
</evidence>
<evidence type="ECO:0000256" key="5">
    <source>
        <dbReference type="ARBA" id="ARBA00023002"/>
    </source>
</evidence>
<name>A0A814IWJ1_9BILA</name>
<dbReference type="PANTHER" id="PTHR45936">
    <property type="entry name" value="TRNA-DIHYDROURIDINE(20) SYNTHASE [NAD(P)+]-LIKE"/>
    <property type="match status" value="1"/>
</dbReference>
<keyword evidence="2" id="KW-0285">Flavoprotein</keyword>
<dbReference type="PANTHER" id="PTHR45936:SF1">
    <property type="entry name" value="TRNA-DIHYDROURIDINE(20) SYNTHASE [NAD(P)+]-LIKE"/>
    <property type="match status" value="1"/>
</dbReference>
<gene>
    <name evidence="7" type="ORF">OXX778_LOCUS17681</name>
</gene>
<reference evidence="7" key="1">
    <citation type="submission" date="2021-02" db="EMBL/GenBank/DDBJ databases">
        <authorList>
            <person name="Nowell W R."/>
        </authorList>
    </citation>
    <scope>NUCLEOTIDE SEQUENCE</scope>
    <source>
        <strain evidence="7">Ploen Becks lab</strain>
    </source>
</reference>
<evidence type="ECO:0000256" key="3">
    <source>
        <dbReference type="ARBA" id="ARBA00022643"/>
    </source>
</evidence>
<proteinExistence type="predicted"/>
<dbReference type="InterPro" id="IPR013785">
    <property type="entry name" value="Aldolase_TIM"/>
</dbReference>
<dbReference type="Gene3D" id="3.30.160.20">
    <property type="match status" value="1"/>
</dbReference>
<keyword evidence="5" id="KW-0560">Oxidoreductase</keyword>
<dbReference type="SUPFAM" id="SSF51395">
    <property type="entry name" value="FMN-linked oxidoreductases"/>
    <property type="match status" value="1"/>
</dbReference>
<dbReference type="InterPro" id="IPR044463">
    <property type="entry name" value="DUS2_DSRM"/>
</dbReference>
<dbReference type="Gene3D" id="3.20.20.70">
    <property type="entry name" value="Aldolase class I"/>
    <property type="match status" value="1"/>
</dbReference>
<dbReference type="Proteomes" id="UP000663879">
    <property type="component" value="Unassembled WGS sequence"/>
</dbReference>
<comment type="cofactor">
    <cofactor evidence="1">
        <name>FMN</name>
        <dbReference type="ChEBI" id="CHEBI:58210"/>
    </cofactor>
</comment>
<keyword evidence="4" id="KW-0819">tRNA processing</keyword>
<dbReference type="Pfam" id="PF01207">
    <property type="entry name" value="Dus"/>
    <property type="match status" value="1"/>
</dbReference>
<dbReference type="Pfam" id="PF00035">
    <property type="entry name" value="dsrm"/>
    <property type="match status" value="1"/>
</dbReference>
<dbReference type="InterPro" id="IPR014720">
    <property type="entry name" value="dsRBD_dom"/>
</dbReference>